<dbReference type="EMBL" id="LHPF02000013">
    <property type="protein sequence ID" value="PSC71735.1"/>
    <property type="molecule type" value="Genomic_DNA"/>
</dbReference>
<comment type="caution">
    <text evidence="3">The sequence shown here is derived from an EMBL/GenBank/DDBJ whole genome shotgun (WGS) entry which is preliminary data.</text>
</comment>
<evidence type="ECO:0000256" key="1">
    <source>
        <dbReference type="SAM" id="MobiDB-lite"/>
    </source>
</evidence>
<organism evidence="3 4">
    <name type="scientific">Micractinium conductrix</name>
    <dbReference type="NCBI Taxonomy" id="554055"/>
    <lineage>
        <taxon>Eukaryota</taxon>
        <taxon>Viridiplantae</taxon>
        <taxon>Chlorophyta</taxon>
        <taxon>core chlorophytes</taxon>
        <taxon>Trebouxiophyceae</taxon>
        <taxon>Chlorellales</taxon>
        <taxon>Chlorellaceae</taxon>
        <taxon>Chlorella clade</taxon>
        <taxon>Micractinium</taxon>
    </lineage>
</organism>
<dbReference type="OrthoDB" id="515660at2759"/>
<accession>A0A2P6VCB5</accession>
<feature type="transmembrane region" description="Helical" evidence="2">
    <location>
        <begin position="536"/>
        <end position="558"/>
    </location>
</feature>
<sequence>MEAELPAQALKLSRHSGMANITQAPGGGVVANGVVSYLPQCSADGYSDLSADQAAAFDPTSSDYYVALIPTVVPGLVLGLLGLLGFIFFSLWSCAQCCGRRRGGKSGRPAAERAQFLAGFQEKSAPGVAAAAQPAGWRRWARPGTLFKTLLVATALAVVALAGWGLALSIQATNSTFSDLWELVQDVNLRVSNATAGLATLDSQLRQLNGNVSALTNSSAELVTFSATLIRALDASDSWNSGIQQLSERYNVSGVSADQAVALLNTTVERLTTLPEELAKLESAIGSGRRLLEENVGKVLRDMRQDWEAPTMAIEETWRFIPIAVVFGTTLPIGLLCALLFWRLGHYRWATLVAALLWLDVALLMLLGVGLFNGVHTVSGDACRYVEDFALRQVQRISSESQRAKMTNALSYYFGVLDIPDSMVVNDLLGVPTYLLHDYVFASQSIGQQAAANPLVQMGLGLGAANPEVVTQIQAAADTLGLPYQQLFNSFALIPNLSDTVWGLETQALRSSINPLYHSSKTYICCTLAENMSDLFVAWTVTGALGLALAAMCSWRLARHALDLRKLKRRAMAEAAAAAGGGSEEGAFEVAAYSKHGDGATAGKEDAEGSGSPSEGSPPAPPAGWAAQYLPPTPPPLSTPPREAAGAAGPPAGGNGGAFAVRPLPRPGEGEEEAPRPAARM</sequence>
<reference evidence="3 4" key="1">
    <citation type="journal article" date="2018" name="Plant J.">
        <title>Genome sequences of Chlorella sorokiniana UTEX 1602 and Micractinium conductrix SAG 241.80: implications to maltose excretion by a green alga.</title>
        <authorList>
            <person name="Arriola M.B."/>
            <person name="Velmurugan N."/>
            <person name="Zhang Y."/>
            <person name="Plunkett M.H."/>
            <person name="Hondzo H."/>
            <person name="Barney B.M."/>
        </authorList>
    </citation>
    <scope>NUCLEOTIDE SEQUENCE [LARGE SCALE GENOMIC DNA]</scope>
    <source>
        <strain evidence="3 4">SAG 241.80</strain>
    </source>
</reference>
<feature type="transmembrane region" description="Helical" evidence="2">
    <location>
        <begin position="146"/>
        <end position="170"/>
    </location>
</feature>
<dbReference type="STRING" id="554055.A0A2P6VCB5"/>
<feature type="transmembrane region" description="Helical" evidence="2">
    <location>
        <begin position="349"/>
        <end position="372"/>
    </location>
</feature>
<feature type="transmembrane region" description="Helical" evidence="2">
    <location>
        <begin position="64"/>
        <end position="92"/>
    </location>
</feature>
<feature type="region of interest" description="Disordered" evidence="1">
    <location>
        <begin position="597"/>
        <end position="681"/>
    </location>
</feature>
<name>A0A2P6VCB5_9CHLO</name>
<evidence type="ECO:0000313" key="3">
    <source>
        <dbReference type="EMBL" id="PSC71735.1"/>
    </source>
</evidence>
<evidence type="ECO:0000313" key="4">
    <source>
        <dbReference type="Proteomes" id="UP000239649"/>
    </source>
</evidence>
<dbReference type="AlphaFoldDB" id="A0A2P6VCB5"/>
<proteinExistence type="predicted"/>
<feature type="transmembrane region" description="Helical" evidence="2">
    <location>
        <begin position="320"/>
        <end position="342"/>
    </location>
</feature>
<feature type="compositionally biased region" description="Basic and acidic residues" evidence="1">
    <location>
        <begin position="597"/>
        <end position="607"/>
    </location>
</feature>
<keyword evidence="4" id="KW-1185">Reference proteome</keyword>
<keyword evidence="2" id="KW-0472">Membrane</keyword>
<evidence type="ECO:0000256" key="2">
    <source>
        <dbReference type="SAM" id="Phobius"/>
    </source>
</evidence>
<feature type="compositionally biased region" description="Low complexity" evidence="1">
    <location>
        <begin position="640"/>
        <end position="650"/>
    </location>
</feature>
<dbReference type="Proteomes" id="UP000239649">
    <property type="component" value="Unassembled WGS sequence"/>
</dbReference>
<gene>
    <name evidence="3" type="ORF">C2E20_4964</name>
</gene>
<protein>
    <submittedName>
        <fullName evidence="3">Uncharacterized protein</fullName>
    </submittedName>
</protein>
<keyword evidence="2" id="KW-1133">Transmembrane helix</keyword>
<keyword evidence="2" id="KW-0812">Transmembrane</keyword>